<gene>
    <name evidence="1" type="ORF">K457DRAFT_17332</name>
</gene>
<sequence length="51" mass="5399">MVTPARLNPPPVFTGNCDGFSALAWLVAVNRWNTSPTTSQEPVADNSPISA</sequence>
<dbReference type="AlphaFoldDB" id="A0A197K1Z8"/>
<keyword evidence="2" id="KW-1185">Reference proteome</keyword>
<name>A0A197K1Z8_9FUNG</name>
<dbReference type="EMBL" id="KV442030">
    <property type="protein sequence ID" value="OAQ31228.1"/>
    <property type="molecule type" value="Genomic_DNA"/>
</dbReference>
<organism evidence="1 2">
    <name type="scientific">Linnemannia elongata AG-77</name>
    <dbReference type="NCBI Taxonomy" id="1314771"/>
    <lineage>
        <taxon>Eukaryota</taxon>
        <taxon>Fungi</taxon>
        <taxon>Fungi incertae sedis</taxon>
        <taxon>Mucoromycota</taxon>
        <taxon>Mortierellomycotina</taxon>
        <taxon>Mortierellomycetes</taxon>
        <taxon>Mortierellales</taxon>
        <taxon>Mortierellaceae</taxon>
        <taxon>Linnemannia</taxon>
    </lineage>
</organism>
<evidence type="ECO:0000313" key="1">
    <source>
        <dbReference type="EMBL" id="OAQ31228.1"/>
    </source>
</evidence>
<reference evidence="1 2" key="1">
    <citation type="submission" date="2016-05" db="EMBL/GenBank/DDBJ databases">
        <title>Genome sequencing reveals origins of a unique bacterial endosymbiosis in the earliest lineages of terrestrial Fungi.</title>
        <authorList>
            <consortium name="DOE Joint Genome Institute"/>
            <person name="Uehling J."/>
            <person name="Gryganskyi A."/>
            <person name="Hameed K."/>
            <person name="Tschaplinski T."/>
            <person name="Misztal P."/>
            <person name="Wu S."/>
            <person name="Desiro A."/>
            <person name="Vande Pol N."/>
            <person name="Du Z.-Y."/>
            <person name="Zienkiewicz A."/>
            <person name="Zienkiewicz K."/>
            <person name="Morin E."/>
            <person name="Tisserant E."/>
            <person name="Splivallo R."/>
            <person name="Hainaut M."/>
            <person name="Henrissat B."/>
            <person name="Ohm R."/>
            <person name="Kuo A."/>
            <person name="Yan J."/>
            <person name="Lipzen A."/>
            <person name="Nolan M."/>
            <person name="Labutti K."/>
            <person name="Barry K."/>
            <person name="Goldstein A."/>
            <person name="Labbe J."/>
            <person name="Schadt C."/>
            <person name="Tuskan G."/>
            <person name="Grigoriev I."/>
            <person name="Martin F."/>
            <person name="Vilgalys R."/>
            <person name="Bonito G."/>
        </authorList>
    </citation>
    <scope>NUCLEOTIDE SEQUENCE [LARGE SCALE GENOMIC DNA]</scope>
    <source>
        <strain evidence="1 2">AG-77</strain>
    </source>
</reference>
<dbReference type="Proteomes" id="UP000078512">
    <property type="component" value="Unassembled WGS sequence"/>
</dbReference>
<evidence type="ECO:0000313" key="2">
    <source>
        <dbReference type="Proteomes" id="UP000078512"/>
    </source>
</evidence>
<accession>A0A197K1Z8</accession>
<protein>
    <submittedName>
        <fullName evidence="1">Uncharacterized protein</fullName>
    </submittedName>
</protein>
<proteinExistence type="predicted"/>
<dbReference type="OrthoDB" id="2407931at2759"/>